<feature type="compositionally biased region" description="Basic and acidic residues" evidence="4">
    <location>
        <begin position="966"/>
        <end position="1001"/>
    </location>
</feature>
<dbReference type="Pfam" id="PF00018">
    <property type="entry name" value="SH3_1"/>
    <property type="match status" value="1"/>
</dbReference>
<dbReference type="InterPro" id="IPR001660">
    <property type="entry name" value="SAM"/>
</dbReference>
<dbReference type="PROSITE" id="PS50003">
    <property type="entry name" value="PH_DOMAIN"/>
    <property type="match status" value="1"/>
</dbReference>
<feature type="domain" description="SAM" evidence="8">
    <location>
        <begin position="608"/>
        <end position="672"/>
    </location>
</feature>
<dbReference type="SMART" id="SM00326">
    <property type="entry name" value="SH3"/>
    <property type="match status" value="1"/>
</dbReference>
<feature type="compositionally biased region" description="Polar residues" evidence="4">
    <location>
        <begin position="361"/>
        <end position="381"/>
    </location>
</feature>
<proteinExistence type="predicted"/>
<dbReference type="InterPro" id="IPR036872">
    <property type="entry name" value="CH_dom_sf"/>
</dbReference>
<feature type="compositionally biased region" description="Low complexity" evidence="4">
    <location>
        <begin position="567"/>
        <end position="591"/>
    </location>
</feature>
<feature type="compositionally biased region" description="Polar residues" evidence="4">
    <location>
        <begin position="540"/>
        <end position="566"/>
    </location>
</feature>
<feature type="compositionally biased region" description="Basic and acidic residues" evidence="4">
    <location>
        <begin position="1231"/>
        <end position="1246"/>
    </location>
</feature>
<dbReference type="Gene3D" id="1.10.418.10">
    <property type="entry name" value="Calponin-like domain"/>
    <property type="match status" value="1"/>
</dbReference>
<reference evidence="10" key="2">
    <citation type="submission" date="2015-01" db="EMBL/GenBank/DDBJ databases">
        <title>Evolutionary Origins and Diversification of the Mycorrhizal Mutualists.</title>
        <authorList>
            <consortium name="DOE Joint Genome Institute"/>
            <consortium name="Mycorrhizal Genomics Consortium"/>
            <person name="Kohler A."/>
            <person name="Kuo A."/>
            <person name="Nagy L.G."/>
            <person name="Floudas D."/>
            <person name="Copeland A."/>
            <person name="Barry K.W."/>
            <person name="Cichocki N."/>
            <person name="Veneault-Fourrey C."/>
            <person name="LaButti K."/>
            <person name="Lindquist E.A."/>
            <person name="Lipzen A."/>
            <person name="Lundell T."/>
            <person name="Morin E."/>
            <person name="Murat C."/>
            <person name="Riley R."/>
            <person name="Ohm R."/>
            <person name="Sun H."/>
            <person name="Tunlid A."/>
            <person name="Henrissat B."/>
            <person name="Grigoriev I.V."/>
            <person name="Hibbett D.S."/>
            <person name="Martin F."/>
        </authorList>
    </citation>
    <scope>NUCLEOTIDE SEQUENCE [LARGE SCALE GENOMIC DNA]</scope>
    <source>
        <strain evidence="10">MAFF 305830</strain>
    </source>
</reference>
<feature type="domain" description="Calponin-homology (CH)" evidence="7">
    <location>
        <begin position="1250"/>
        <end position="1369"/>
    </location>
</feature>
<feature type="region of interest" description="Disordered" evidence="4">
    <location>
        <begin position="1176"/>
        <end position="1202"/>
    </location>
</feature>
<dbReference type="CDD" id="cd13316">
    <property type="entry name" value="PH_Boi"/>
    <property type="match status" value="1"/>
</dbReference>
<evidence type="ECO:0000256" key="3">
    <source>
        <dbReference type="PROSITE-ProRule" id="PRU00192"/>
    </source>
</evidence>
<evidence type="ECO:0000259" key="5">
    <source>
        <dbReference type="PROSITE" id="PS50002"/>
    </source>
</evidence>
<dbReference type="InterPro" id="IPR001849">
    <property type="entry name" value="PH_domain"/>
</dbReference>
<feature type="compositionally biased region" description="Polar residues" evidence="4">
    <location>
        <begin position="314"/>
        <end position="326"/>
    </location>
</feature>
<gene>
    <name evidence="9" type="ORF">M408DRAFT_332894</name>
</gene>
<dbReference type="GO" id="GO:0005085">
    <property type="term" value="F:guanyl-nucleotide exchange factor activity"/>
    <property type="evidence" value="ECO:0007669"/>
    <property type="project" value="UniProtKB-KW"/>
</dbReference>
<dbReference type="SMART" id="SM00454">
    <property type="entry name" value="SAM"/>
    <property type="match status" value="1"/>
</dbReference>
<dbReference type="InterPro" id="IPR013761">
    <property type="entry name" value="SAM/pointed_sf"/>
</dbReference>
<dbReference type="SUPFAM" id="SSF50044">
    <property type="entry name" value="SH3-domain"/>
    <property type="match status" value="1"/>
</dbReference>
<feature type="compositionally biased region" description="Gly residues" evidence="4">
    <location>
        <begin position="81"/>
        <end position="97"/>
    </location>
</feature>
<dbReference type="Gene3D" id="1.10.150.50">
    <property type="entry name" value="Transcription Factor, Ets-1"/>
    <property type="match status" value="1"/>
</dbReference>
<evidence type="ECO:0000256" key="4">
    <source>
        <dbReference type="SAM" id="MobiDB-lite"/>
    </source>
</evidence>
<evidence type="ECO:0000259" key="6">
    <source>
        <dbReference type="PROSITE" id="PS50003"/>
    </source>
</evidence>
<dbReference type="Pfam" id="PF00169">
    <property type="entry name" value="PH"/>
    <property type="match status" value="1"/>
</dbReference>
<dbReference type="OrthoDB" id="73680at2759"/>
<evidence type="ECO:0000313" key="9">
    <source>
        <dbReference type="EMBL" id="KIM22526.1"/>
    </source>
</evidence>
<dbReference type="EMBL" id="KN824354">
    <property type="protein sequence ID" value="KIM22526.1"/>
    <property type="molecule type" value="Genomic_DNA"/>
</dbReference>
<dbReference type="Gene3D" id="2.30.30.40">
    <property type="entry name" value="SH3 Domains"/>
    <property type="match status" value="1"/>
</dbReference>
<dbReference type="PROSITE" id="PS50105">
    <property type="entry name" value="SAM_DOMAIN"/>
    <property type="match status" value="1"/>
</dbReference>
<dbReference type="InterPro" id="IPR001715">
    <property type="entry name" value="CH_dom"/>
</dbReference>
<evidence type="ECO:0000259" key="8">
    <source>
        <dbReference type="PROSITE" id="PS50105"/>
    </source>
</evidence>
<dbReference type="SUPFAM" id="SSF50729">
    <property type="entry name" value="PH domain-like"/>
    <property type="match status" value="1"/>
</dbReference>
<feature type="region of interest" description="Disordered" evidence="4">
    <location>
        <begin position="164"/>
        <end position="211"/>
    </location>
</feature>
<keyword evidence="10" id="KW-1185">Reference proteome</keyword>
<dbReference type="SUPFAM" id="SSF47576">
    <property type="entry name" value="Calponin-homology domain, CH-domain"/>
    <property type="match status" value="1"/>
</dbReference>
<feature type="region of interest" description="Disordered" evidence="4">
    <location>
        <begin position="847"/>
        <end position="1036"/>
    </location>
</feature>
<accession>A0A0C3ATB4</accession>
<feature type="compositionally biased region" description="Basic and acidic residues" evidence="4">
    <location>
        <begin position="182"/>
        <end position="197"/>
    </location>
</feature>
<dbReference type="Proteomes" id="UP000054097">
    <property type="component" value="Unassembled WGS sequence"/>
</dbReference>
<evidence type="ECO:0000256" key="2">
    <source>
        <dbReference type="ARBA" id="ARBA00022658"/>
    </source>
</evidence>
<feature type="domain" description="SH3" evidence="5">
    <location>
        <begin position="1"/>
        <end position="64"/>
    </location>
</feature>
<dbReference type="HOGENOM" id="CLU_007858_0_0_1"/>
<feature type="compositionally biased region" description="Polar residues" evidence="4">
    <location>
        <begin position="339"/>
        <end position="349"/>
    </location>
</feature>
<organism evidence="9 10">
    <name type="scientific">Serendipita vermifera MAFF 305830</name>
    <dbReference type="NCBI Taxonomy" id="933852"/>
    <lineage>
        <taxon>Eukaryota</taxon>
        <taxon>Fungi</taxon>
        <taxon>Dikarya</taxon>
        <taxon>Basidiomycota</taxon>
        <taxon>Agaricomycotina</taxon>
        <taxon>Agaricomycetes</taxon>
        <taxon>Sebacinales</taxon>
        <taxon>Serendipitaceae</taxon>
        <taxon>Serendipita</taxon>
    </lineage>
</organism>
<dbReference type="PROSITE" id="PS50002">
    <property type="entry name" value="SH3"/>
    <property type="match status" value="1"/>
</dbReference>
<feature type="compositionally biased region" description="Basic and acidic residues" evidence="4">
    <location>
        <begin position="883"/>
        <end position="898"/>
    </location>
</feature>
<dbReference type="CDD" id="cd09535">
    <property type="entry name" value="SAM_BOI-like_fungal"/>
    <property type="match status" value="1"/>
</dbReference>
<feature type="compositionally biased region" description="Basic and acidic residues" evidence="4">
    <location>
        <begin position="251"/>
        <end position="269"/>
    </location>
</feature>
<protein>
    <submittedName>
        <fullName evidence="9">Uncharacterized protein</fullName>
    </submittedName>
</protein>
<dbReference type="Pfam" id="PF07647">
    <property type="entry name" value="SAM_2"/>
    <property type="match status" value="1"/>
</dbReference>
<dbReference type="Pfam" id="PF00307">
    <property type="entry name" value="CH"/>
    <property type="match status" value="1"/>
</dbReference>
<keyword evidence="1 3" id="KW-0728">SH3 domain</keyword>
<feature type="compositionally biased region" description="Polar residues" evidence="4">
    <location>
        <begin position="413"/>
        <end position="426"/>
    </location>
</feature>
<dbReference type="STRING" id="933852.A0A0C3ATB4"/>
<feature type="compositionally biased region" description="Polar residues" evidence="4">
    <location>
        <begin position="473"/>
        <end position="484"/>
    </location>
</feature>
<feature type="domain" description="PH" evidence="6">
    <location>
        <begin position="1054"/>
        <end position="1150"/>
    </location>
</feature>
<dbReference type="Gene3D" id="2.30.29.30">
    <property type="entry name" value="Pleckstrin-homology domain (PH domain)/Phosphotyrosine-binding domain (PTB)"/>
    <property type="match status" value="1"/>
</dbReference>
<feature type="region of interest" description="Disordered" evidence="4">
    <location>
        <begin position="512"/>
        <end position="607"/>
    </location>
</feature>
<dbReference type="InterPro" id="IPR011993">
    <property type="entry name" value="PH-like_dom_sf"/>
</dbReference>
<sequence>MAVEYVYALHDFEPQNDDEISFVAGERIEVLEKDDAYGDGWWTGRNLAGHEGIFPKDYTTPAGPLLPDIRTPTGTSSFNTGVGGAGPNGGIGSGPNGGSQSAFHSGGYGSTLHPLTEENESDSAVGGPNGVGDLPHQTGGGRMMMAATMTEVQQAIDQLGVHRSNSSALTDDGRSMSFVSTRDGDGDRTSIEGEQRSRYGYNNGDGADRQSVRESLYDDGTLGGRERMTMNEDWHRDARRRLFERVDQMDEAARRAAQEEQERDEREFYRPPVDVEFSDESEDEDHHHHHHRQHQQDVPNDLLHRLKPHHDDSIPSTIPSTFQGDHTNGDEDGAEADVSNATAGQTRGVTDSPAKADSPTLAPSRTNTLDTPVPNPSTSYLESEPEARALTPVQEPPAQESDATPERKVVTPSPATNGINESSSNGDIYLPAIAPASPFAPSPFSPSTPGTAGVQPGTATIYPISSSNIYPSQTHQENKSSPQAEATKPSMPASSSSYVSFLPSPTAASFNTAPSGNTLSSQAMSNPPASEPRNIARGVSPSNSPAMTSTVGDTSYTSHGNGNANGAPSIISSITSTSLAPPTIPPSLASPKTSAAGTPKKKTPPSEWTVDQVVDWVRSKGFDEGICGKFAEHEITGDVLLEFDVNMLKEIDIIAFGKRMKIANAINELRRPPSFESSDAASLNPSHFSIPSAVTGGGPPTISSAPHSTVVPSFVPAASASMPHLPGGVAHAHSMSHSTGGYNASISSGGLQSPNIFGMIHQQQQQAAAAQGMNSGGYSPNPYVMISPENSGGYNPALTLAEQQRASTGSHSHMRVDSDPGAAAAADAGRMMMMMNGYPDKAATIGHSAGKAKGRPLSLAFSPSDTSLGGRPIQVVPEEDDDRAVLSESDLKKRKEVLSVDSAVTHDPPDTPGSRSDTASRNSMRPRSSIDKATDRLSFFGRSRKPAPSDVSGSELGPTRPPRVGKTREEREKEKKEREQREKSKKDAKEKEKKDEKDKEVAAATVLRKRTLSGDNRGPTVPPSPGTPGPTTTGAITLKPGENVLKQLREIVGEPDHSGFMLKKGERYNTWKNRFFFLKGPHIYYLRGKQETRIKGYINIRGYKVIADEGTHPGRYGFRIVHDTQKPHFFSSEDQSTIREWMKAMIKATIDRDFARPVISSCNIPTIPLTVAQAMNPAPRPPSPTALAAAQRASRQDANGLSSRDAKVLMGIADGSAVLGSGPLVPAPQRPSREMRRPSINKHDQAGPKGGSNAALIQWINSQLPDQTPLATDLSTSLSSGLILFRLAESIKYGREAASARIRSPTPSDPVVPDSLFDHSDERIDGLMKLFDFLLDNDVKLSGISMADIREGRTEKIIALLRSMKQWYDRRDAIVKAVGIGGQAGIMTWMQG</sequence>
<dbReference type="InterPro" id="IPR001452">
    <property type="entry name" value="SH3_domain"/>
</dbReference>
<dbReference type="SUPFAM" id="SSF47769">
    <property type="entry name" value="SAM/Pointed domain"/>
    <property type="match status" value="1"/>
</dbReference>
<reference evidence="9 10" key="1">
    <citation type="submission" date="2014-04" db="EMBL/GenBank/DDBJ databases">
        <authorList>
            <consortium name="DOE Joint Genome Institute"/>
            <person name="Kuo A."/>
            <person name="Zuccaro A."/>
            <person name="Kohler A."/>
            <person name="Nagy L.G."/>
            <person name="Floudas D."/>
            <person name="Copeland A."/>
            <person name="Barry K.W."/>
            <person name="Cichocki N."/>
            <person name="Veneault-Fourrey C."/>
            <person name="LaButti K."/>
            <person name="Lindquist E.A."/>
            <person name="Lipzen A."/>
            <person name="Lundell T."/>
            <person name="Morin E."/>
            <person name="Murat C."/>
            <person name="Sun H."/>
            <person name="Tunlid A."/>
            <person name="Henrissat B."/>
            <person name="Grigoriev I.V."/>
            <person name="Hibbett D.S."/>
            <person name="Martin F."/>
            <person name="Nordberg H.P."/>
            <person name="Cantor M.N."/>
            <person name="Hua S.X."/>
        </authorList>
    </citation>
    <scope>NUCLEOTIDE SEQUENCE [LARGE SCALE GENOMIC DNA]</scope>
    <source>
        <strain evidence="9 10">MAFF 305830</strain>
    </source>
</reference>
<evidence type="ECO:0000256" key="1">
    <source>
        <dbReference type="ARBA" id="ARBA00022443"/>
    </source>
</evidence>
<dbReference type="PANTHER" id="PTHR12844:SF42">
    <property type="entry name" value="CONNECTOR ENHANCER OF KSR PROTEIN CNK"/>
    <property type="match status" value="1"/>
</dbReference>
<feature type="compositionally biased region" description="Polar residues" evidence="4">
    <location>
        <begin position="913"/>
        <end position="926"/>
    </location>
</feature>
<dbReference type="InterPro" id="IPR036028">
    <property type="entry name" value="SH3-like_dom_sf"/>
</dbReference>
<feature type="compositionally biased region" description="Polar residues" evidence="4">
    <location>
        <begin position="512"/>
        <end position="528"/>
    </location>
</feature>
<dbReference type="InterPro" id="IPR051566">
    <property type="entry name" value="CNKSR"/>
</dbReference>
<name>A0A0C3ATB4_SERVB</name>
<feature type="region of interest" description="Disordered" evidence="4">
    <location>
        <begin position="74"/>
        <end position="141"/>
    </location>
</feature>
<dbReference type="CDD" id="cd00174">
    <property type="entry name" value="SH3"/>
    <property type="match status" value="1"/>
</dbReference>
<feature type="region of interest" description="Disordered" evidence="4">
    <location>
        <begin position="251"/>
        <end position="498"/>
    </location>
</feature>
<dbReference type="PROSITE" id="PS50021">
    <property type="entry name" value="CH"/>
    <property type="match status" value="1"/>
</dbReference>
<dbReference type="SMART" id="SM00233">
    <property type="entry name" value="PH"/>
    <property type="match status" value="1"/>
</dbReference>
<feature type="region of interest" description="Disordered" evidence="4">
    <location>
        <begin position="1220"/>
        <end position="1252"/>
    </location>
</feature>
<dbReference type="PANTHER" id="PTHR12844">
    <property type="entry name" value="CONNECTOR ENCHANCER OF KINASE SUPPRESSOR OF RAS"/>
    <property type="match status" value="1"/>
</dbReference>
<feature type="compositionally biased region" description="Low complexity" evidence="4">
    <location>
        <begin position="461"/>
        <end position="472"/>
    </location>
</feature>
<evidence type="ECO:0000313" key="10">
    <source>
        <dbReference type="Proteomes" id="UP000054097"/>
    </source>
</evidence>
<evidence type="ECO:0000259" key="7">
    <source>
        <dbReference type="PROSITE" id="PS50021"/>
    </source>
</evidence>
<keyword evidence="2" id="KW-0344">Guanine-nucleotide releasing factor</keyword>
<dbReference type="PRINTS" id="PR00452">
    <property type="entry name" value="SH3DOMAIN"/>
</dbReference>